<proteinExistence type="predicted"/>
<reference evidence="2 3" key="1">
    <citation type="journal article" date="2013" name="BMC Genomics">
        <title>The genome and transcriptome of the pine saprophyte Ophiostoma piceae, and a comparison with the bark beetle-associated pine pathogen Grosmannia clavigera.</title>
        <authorList>
            <person name="Haridas S."/>
            <person name="Wang Y."/>
            <person name="Lim L."/>
            <person name="Massoumi Alamouti S."/>
            <person name="Jackman S."/>
            <person name="Docking R."/>
            <person name="Robertson G."/>
            <person name="Birol I."/>
            <person name="Bohlmann J."/>
            <person name="Breuil C."/>
        </authorList>
    </citation>
    <scope>NUCLEOTIDE SEQUENCE [LARGE SCALE GENOMIC DNA]</scope>
    <source>
        <strain evidence="2 3">UAMH 11346</strain>
    </source>
</reference>
<dbReference type="STRING" id="1262450.S3D1G6"/>
<dbReference type="eggNOG" id="ENOG502T3MK">
    <property type="taxonomic scope" value="Eukaryota"/>
</dbReference>
<dbReference type="HOGENOM" id="CLU_1027116_0_0_1"/>
<feature type="region of interest" description="Disordered" evidence="1">
    <location>
        <begin position="189"/>
        <end position="271"/>
    </location>
</feature>
<dbReference type="VEuPathDB" id="FungiDB:F503_07756"/>
<dbReference type="AlphaFoldDB" id="S3D1G6"/>
<evidence type="ECO:0000313" key="3">
    <source>
        <dbReference type="Proteomes" id="UP000016923"/>
    </source>
</evidence>
<sequence>MVRQRTENFCSCKPASHLHRQRPTPSLLNMPMENPASASWSLRISQADYDRLKAGFSPQDMDDKWLVTSEIMLRTHIVGRPNRTAQTGPFPGVHVSPGLMVVRLVRSWTGSEMYVLGVRPVTGGSGERVTSSSAASDRGGGGIIEAITWDQRSNPNLFISERQAKIDVTILCRSILRCEFEAQPTYDGDQLWDAAPVSGNEENHRVRPRQHPNGDVHAVSANSTNGDGREHRIEGTNGTYRHIPRPDSHDEPRRDGRADRSSEANGERRSH</sequence>
<dbReference type="EMBL" id="KE148151">
    <property type="protein sequence ID" value="EPE07105.1"/>
    <property type="molecule type" value="Genomic_DNA"/>
</dbReference>
<name>S3D1G6_OPHP1</name>
<accession>S3D1G6</accession>
<evidence type="ECO:0000256" key="1">
    <source>
        <dbReference type="SAM" id="MobiDB-lite"/>
    </source>
</evidence>
<protein>
    <submittedName>
        <fullName evidence="2">Uncharacterized protein</fullName>
    </submittedName>
</protein>
<dbReference type="OrthoDB" id="4521980at2759"/>
<feature type="compositionally biased region" description="Basic and acidic residues" evidence="1">
    <location>
        <begin position="244"/>
        <end position="271"/>
    </location>
</feature>
<keyword evidence="3" id="KW-1185">Reference proteome</keyword>
<dbReference type="Proteomes" id="UP000016923">
    <property type="component" value="Unassembled WGS sequence"/>
</dbReference>
<evidence type="ECO:0000313" key="2">
    <source>
        <dbReference type="EMBL" id="EPE07105.1"/>
    </source>
</evidence>
<gene>
    <name evidence="2" type="ORF">F503_07756</name>
</gene>
<organism evidence="2 3">
    <name type="scientific">Ophiostoma piceae (strain UAMH 11346)</name>
    <name type="common">Sap stain fungus</name>
    <dbReference type="NCBI Taxonomy" id="1262450"/>
    <lineage>
        <taxon>Eukaryota</taxon>
        <taxon>Fungi</taxon>
        <taxon>Dikarya</taxon>
        <taxon>Ascomycota</taxon>
        <taxon>Pezizomycotina</taxon>
        <taxon>Sordariomycetes</taxon>
        <taxon>Sordariomycetidae</taxon>
        <taxon>Ophiostomatales</taxon>
        <taxon>Ophiostomataceae</taxon>
        <taxon>Ophiostoma</taxon>
    </lineage>
</organism>